<evidence type="ECO:0000313" key="3">
    <source>
        <dbReference type="EMBL" id="CAH8361864.1"/>
    </source>
</evidence>
<sequence length="326" mass="37562">MDASLAPVSEIIKLLKEVKKVMSDFPLVFKRLASTLERIVPIITEIVKLQKRLNPSSKDLKFLTETTRRAKQVVRECPLIRGYDIPKKKRDSLSRRSQEATTGISTGKSSFDEDEQRNILESIMDNVKDKNKQRVILESVKDNVQDEDEQRVILESIKDNVKGKNKQLGILESFKDNVQDEDEQQVILESIKDHVKGKNKQLVILENFKDNVQDEDEQQVILESIKDHVKGKNKKQVILRSVKDNVQDEDEQHVILESIKDHVKGKNKQLVILESFKDNGRRKQKIDSPFLVYDGRLTNDSTSFTTTLADEDEDEQQAILESIKKK</sequence>
<evidence type="ECO:0000259" key="2">
    <source>
        <dbReference type="PROSITE" id="PS51153"/>
    </source>
</evidence>
<evidence type="ECO:0000256" key="1">
    <source>
        <dbReference type="SAM" id="MobiDB-lite"/>
    </source>
</evidence>
<reference evidence="3 4" key="1">
    <citation type="submission" date="2022-03" db="EMBL/GenBank/DDBJ databases">
        <authorList>
            <person name="Macdonald S."/>
            <person name="Ahmed S."/>
            <person name="Newling K."/>
        </authorList>
    </citation>
    <scope>NUCLEOTIDE SEQUENCE [LARGE SCALE GENOMIC DNA]</scope>
</reference>
<dbReference type="AlphaFoldDB" id="A0ABC8KRI5"/>
<feature type="compositionally biased region" description="Polar residues" evidence="1">
    <location>
        <begin position="99"/>
        <end position="109"/>
    </location>
</feature>
<proteinExistence type="predicted"/>
<feature type="region of interest" description="Disordered" evidence="1">
    <location>
        <begin position="90"/>
        <end position="112"/>
    </location>
</feature>
<accession>A0ABC8KRI5</accession>
<comment type="caution">
    <text evidence="3">The sequence shown here is derived from an EMBL/GenBank/DDBJ whole genome shotgun (WGS) entry which is preliminary data.</text>
</comment>
<dbReference type="Pfam" id="PF05659">
    <property type="entry name" value="RPW8"/>
    <property type="match status" value="1"/>
</dbReference>
<name>A0ABC8KRI5_ERUVS</name>
<evidence type="ECO:0000313" key="4">
    <source>
        <dbReference type="Proteomes" id="UP001642260"/>
    </source>
</evidence>
<dbReference type="InterPro" id="IPR008808">
    <property type="entry name" value="Powdery_mildew-R_dom"/>
</dbReference>
<organism evidence="3 4">
    <name type="scientific">Eruca vesicaria subsp. sativa</name>
    <name type="common">Garden rocket</name>
    <name type="synonym">Eruca sativa</name>
    <dbReference type="NCBI Taxonomy" id="29727"/>
    <lineage>
        <taxon>Eukaryota</taxon>
        <taxon>Viridiplantae</taxon>
        <taxon>Streptophyta</taxon>
        <taxon>Embryophyta</taxon>
        <taxon>Tracheophyta</taxon>
        <taxon>Spermatophyta</taxon>
        <taxon>Magnoliopsida</taxon>
        <taxon>eudicotyledons</taxon>
        <taxon>Gunneridae</taxon>
        <taxon>Pentapetalae</taxon>
        <taxon>rosids</taxon>
        <taxon>malvids</taxon>
        <taxon>Brassicales</taxon>
        <taxon>Brassicaceae</taxon>
        <taxon>Brassiceae</taxon>
        <taxon>Eruca</taxon>
    </lineage>
</organism>
<protein>
    <recommendedName>
        <fullName evidence="2">RPW8 domain-containing protein</fullName>
    </recommendedName>
</protein>
<gene>
    <name evidence="3" type="ORF">ERUC_LOCUS27620</name>
</gene>
<feature type="domain" description="RPW8" evidence="2">
    <location>
        <begin position="1"/>
        <end position="145"/>
    </location>
</feature>
<keyword evidence="4" id="KW-1185">Reference proteome</keyword>
<dbReference type="EMBL" id="CAKOAT010318487">
    <property type="protein sequence ID" value="CAH8361864.1"/>
    <property type="molecule type" value="Genomic_DNA"/>
</dbReference>
<dbReference type="PROSITE" id="PS51153">
    <property type="entry name" value="RPW8"/>
    <property type="match status" value="1"/>
</dbReference>
<dbReference type="Proteomes" id="UP001642260">
    <property type="component" value="Unassembled WGS sequence"/>
</dbReference>